<evidence type="ECO:0000313" key="2">
    <source>
        <dbReference type="EMBL" id="TNN87780.1"/>
    </source>
</evidence>
<organism evidence="2 3">
    <name type="scientific">Liparis tanakae</name>
    <name type="common">Tanaka's snailfish</name>
    <dbReference type="NCBI Taxonomy" id="230148"/>
    <lineage>
        <taxon>Eukaryota</taxon>
        <taxon>Metazoa</taxon>
        <taxon>Chordata</taxon>
        <taxon>Craniata</taxon>
        <taxon>Vertebrata</taxon>
        <taxon>Euteleostomi</taxon>
        <taxon>Actinopterygii</taxon>
        <taxon>Neopterygii</taxon>
        <taxon>Teleostei</taxon>
        <taxon>Neoteleostei</taxon>
        <taxon>Acanthomorphata</taxon>
        <taxon>Eupercaria</taxon>
        <taxon>Perciformes</taxon>
        <taxon>Cottioidei</taxon>
        <taxon>Cottales</taxon>
        <taxon>Liparidae</taxon>
        <taxon>Liparis</taxon>
    </lineage>
</organism>
<dbReference type="Proteomes" id="UP000314294">
    <property type="component" value="Unassembled WGS sequence"/>
</dbReference>
<feature type="compositionally biased region" description="Basic and acidic residues" evidence="1">
    <location>
        <begin position="54"/>
        <end position="82"/>
    </location>
</feature>
<gene>
    <name evidence="2" type="ORF">EYF80_002127</name>
</gene>
<sequence length="82" mass="9113">MRDEMLVDGEPAADLKYKGPNGENEGSCGGKRGDRVEVKSGGLPVAEVQKKKRGQSERREEARGWAREEIMREKSRADGKPK</sequence>
<evidence type="ECO:0000256" key="1">
    <source>
        <dbReference type="SAM" id="MobiDB-lite"/>
    </source>
</evidence>
<dbReference type="EMBL" id="SRLO01000009">
    <property type="protein sequence ID" value="TNN87780.1"/>
    <property type="molecule type" value="Genomic_DNA"/>
</dbReference>
<feature type="region of interest" description="Disordered" evidence="1">
    <location>
        <begin position="1"/>
        <end position="82"/>
    </location>
</feature>
<evidence type="ECO:0000313" key="3">
    <source>
        <dbReference type="Proteomes" id="UP000314294"/>
    </source>
</evidence>
<keyword evidence="3" id="KW-1185">Reference proteome</keyword>
<dbReference type="AlphaFoldDB" id="A0A4Z2JC93"/>
<protein>
    <submittedName>
        <fullName evidence="2">Uncharacterized protein</fullName>
    </submittedName>
</protein>
<proteinExistence type="predicted"/>
<accession>A0A4Z2JC93</accession>
<reference evidence="2 3" key="1">
    <citation type="submission" date="2019-03" db="EMBL/GenBank/DDBJ databases">
        <title>First draft genome of Liparis tanakae, snailfish: a comprehensive survey of snailfish specific genes.</title>
        <authorList>
            <person name="Kim W."/>
            <person name="Song I."/>
            <person name="Jeong J.-H."/>
            <person name="Kim D."/>
            <person name="Kim S."/>
            <person name="Ryu S."/>
            <person name="Song J.Y."/>
            <person name="Lee S.K."/>
        </authorList>
    </citation>
    <scope>NUCLEOTIDE SEQUENCE [LARGE SCALE GENOMIC DNA]</scope>
    <source>
        <tissue evidence="2">Muscle</tissue>
    </source>
</reference>
<name>A0A4Z2JC93_9TELE</name>
<comment type="caution">
    <text evidence="2">The sequence shown here is derived from an EMBL/GenBank/DDBJ whole genome shotgun (WGS) entry which is preliminary data.</text>
</comment>